<dbReference type="AlphaFoldDB" id="A0A098D0Y7"/>
<evidence type="ECO:0000313" key="1">
    <source>
        <dbReference type="EMBL" id="CEF72573.1"/>
    </source>
</evidence>
<reference evidence="2" key="4">
    <citation type="submission" date="2017-01" db="UniProtKB">
        <authorList>
            <consortium name="EnsemblFungi"/>
        </authorList>
    </citation>
    <scope>IDENTIFICATION</scope>
    <source>
        <strain evidence="2">PH-1 / ATCC MYA-4620 / FGSC 9075 / NRRL 31084</strain>
    </source>
</reference>
<reference evidence="2 3" key="1">
    <citation type="journal article" date="2007" name="Science">
        <title>The Fusarium graminearum genome reveals a link between localized polymorphism and pathogen specialization.</title>
        <authorList>
            <person name="Cuomo C.A."/>
            <person name="Gueldener U."/>
            <person name="Xu J.-R."/>
            <person name="Trail F."/>
            <person name="Turgeon B.G."/>
            <person name="Di Pietro A."/>
            <person name="Walton J.D."/>
            <person name="Ma L.-J."/>
            <person name="Baker S.E."/>
            <person name="Rep M."/>
            <person name="Adam G."/>
            <person name="Antoniw J."/>
            <person name="Baldwin T."/>
            <person name="Calvo S.E."/>
            <person name="Chang Y.-L."/>
            <person name="DeCaprio D."/>
            <person name="Gale L.R."/>
            <person name="Gnerre S."/>
            <person name="Goswami R.S."/>
            <person name="Hammond-Kosack K."/>
            <person name="Harris L.J."/>
            <person name="Hilburn K."/>
            <person name="Kennell J.C."/>
            <person name="Kroken S."/>
            <person name="Magnuson J.K."/>
            <person name="Mannhaupt G."/>
            <person name="Mauceli E.W."/>
            <person name="Mewes H.-W."/>
            <person name="Mitterbauer R."/>
            <person name="Muehlbauer G."/>
            <person name="Muensterkoetter M."/>
            <person name="Nelson D."/>
            <person name="O'Donnell K."/>
            <person name="Ouellet T."/>
            <person name="Qi W."/>
            <person name="Quesneville H."/>
            <person name="Roncero M.I.G."/>
            <person name="Seong K.-Y."/>
            <person name="Tetko I.V."/>
            <person name="Urban M."/>
            <person name="Waalwijk C."/>
            <person name="Ward T.J."/>
            <person name="Yao J."/>
            <person name="Birren B.W."/>
            <person name="Kistler H.C."/>
        </authorList>
    </citation>
    <scope>NUCLEOTIDE SEQUENCE [LARGE SCALE GENOMIC DNA]</scope>
    <source>
        <strain evidence="3">ATCC MYA-4620 / CBS 123657 / FGSC 9075 / NRRL 31084 / PH-1</strain>
        <strain evidence="2">PH-1 / ATCC MYA-4620 / FGSC 9075 / NRRL 31084</strain>
    </source>
</reference>
<evidence type="ECO:0000313" key="3">
    <source>
        <dbReference type="Proteomes" id="UP000070720"/>
    </source>
</evidence>
<sequence length="57" mass="6317">MIPAPDTDQSKQRAIPNMGLNKTSIEKARAYHSPNKRLQVSFACTGSLKLLTKTPVY</sequence>
<reference evidence="2 3" key="2">
    <citation type="journal article" date="2010" name="Nature">
        <title>Comparative genomics reveals mobile pathogenicity chromosomes in Fusarium.</title>
        <authorList>
            <person name="Ma L.J."/>
            <person name="van der Does H.C."/>
            <person name="Borkovich K.A."/>
            <person name="Coleman J.J."/>
            <person name="Daboussi M.J."/>
            <person name="Di Pietro A."/>
            <person name="Dufresne M."/>
            <person name="Freitag M."/>
            <person name="Grabherr M."/>
            <person name="Henrissat B."/>
            <person name="Houterman P.M."/>
            <person name="Kang S."/>
            <person name="Shim W.B."/>
            <person name="Woloshuk C."/>
            <person name="Xie X."/>
            <person name="Xu J.R."/>
            <person name="Antoniw J."/>
            <person name="Baker S.E."/>
            <person name="Bluhm B.H."/>
            <person name="Breakspear A."/>
            <person name="Brown D.W."/>
            <person name="Butchko R.A."/>
            <person name="Chapman S."/>
            <person name="Coulson R."/>
            <person name="Coutinho P.M."/>
            <person name="Danchin E.G."/>
            <person name="Diener A."/>
            <person name="Gale L.R."/>
            <person name="Gardiner D.M."/>
            <person name="Goff S."/>
            <person name="Hammond-Kosack K.E."/>
            <person name="Hilburn K."/>
            <person name="Hua-Van A."/>
            <person name="Jonkers W."/>
            <person name="Kazan K."/>
            <person name="Kodira C.D."/>
            <person name="Koehrsen M."/>
            <person name="Kumar L."/>
            <person name="Lee Y.H."/>
            <person name="Li L."/>
            <person name="Manners J.M."/>
            <person name="Miranda-Saavedra D."/>
            <person name="Mukherjee M."/>
            <person name="Park G."/>
            <person name="Park J."/>
            <person name="Park S.Y."/>
            <person name="Proctor R.H."/>
            <person name="Regev A."/>
            <person name="Ruiz-Roldan M.C."/>
            <person name="Sain D."/>
            <person name="Sakthikumar S."/>
            <person name="Sykes S."/>
            <person name="Schwartz D.C."/>
            <person name="Turgeon B.G."/>
            <person name="Wapinski I."/>
            <person name="Yoder O."/>
            <person name="Young S."/>
            <person name="Zeng Q."/>
            <person name="Zhou S."/>
            <person name="Galagan J."/>
            <person name="Cuomo C.A."/>
            <person name="Kistler H.C."/>
            <person name="Rep M."/>
        </authorList>
    </citation>
    <scope>GENOME REANNOTATION</scope>
    <source>
        <strain evidence="3">ATCC MYA-4620 / CBS 123657 / FGSC 9075 / NRRL 31084 / PH-1</strain>
        <strain evidence="2">PH-1 / ATCC MYA-4620 / FGSC 9075 / NRRL 31084</strain>
    </source>
</reference>
<dbReference type="InParanoid" id="A0A098D0Y7"/>
<keyword evidence="3" id="KW-1185">Reference proteome</keyword>
<dbReference type="EnsemblFungi" id="CEF72573">
    <property type="protein sequence ID" value="CEF72573"/>
    <property type="gene ID" value="FGRRES_15758"/>
</dbReference>
<reference evidence="1 3" key="3">
    <citation type="journal article" date="2015" name="BMC Genomics">
        <title>The completed genome sequence of the pathogenic ascomycete fungus Fusarium graminearum.</title>
        <authorList>
            <person name="King R."/>
            <person name="Urban M."/>
            <person name="Hammond-Kosack M.C."/>
            <person name="Hassani-Pak K."/>
            <person name="Hammond-Kosack K.E."/>
        </authorList>
    </citation>
    <scope>NUCLEOTIDE SEQUENCE [LARGE SCALE GENOMIC DNA]</scope>
    <source>
        <strain evidence="3">ATCC MYA-4620 / CBS 123657 / FGSC 9075 / NRRL 31084 / PH-1</strain>
        <strain evidence="1">PH-1</strain>
    </source>
</reference>
<dbReference type="Proteomes" id="UP000070720">
    <property type="component" value="Chromosome 1"/>
</dbReference>
<dbReference type="VEuPathDB" id="FungiDB:FGRAMPH1_01G01545"/>
<accession>A0A0E0RMU8</accession>
<gene>
    <name evidence="1" type="ORF">FGRAMPH1_01T01545</name>
</gene>
<organism evidence="1 3">
    <name type="scientific">Gibberella zeae (strain ATCC MYA-4620 / CBS 123657 / FGSC 9075 / NRRL 31084 / PH-1)</name>
    <name type="common">Wheat head blight fungus</name>
    <name type="synonym">Fusarium graminearum</name>
    <dbReference type="NCBI Taxonomy" id="229533"/>
    <lineage>
        <taxon>Eukaryota</taxon>
        <taxon>Fungi</taxon>
        <taxon>Dikarya</taxon>
        <taxon>Ascomycota</taxon>
        <taxon>Pezizomycotina</taxon>
        <taxon>Sordariomycetes</taxon>
        <taxon>Hypocreomycetidae</taxon>
        <taxon>Hypocreales</taxon>
        <taxon>Nectriaceae</taxon>
        <taxon>Fusarium</taxon>
    </lineage>
</organism>
<name>A0A098D0Y7_GIBZE</name>
<proteinExistence type="predicted"/>
<dbReference type="EMBL" id="HG970332">
    <property type="protein sequence ID" value="CEF72573.1"/>
    <property type="molecule type" value="Genomic_DNA"/>
</dbReference>
<protein>
    <submittedName>
        <fullName evidence="1">Chromosome 1, complete genome</fullName>
    </submittedName>
</protein>
<evidence type="ECO:0000313" key="2">
    <source>
        <dbReference type="EnsemblFungi" id="CEF72573"/>
    </source>
</evidence>
<accession>A0A098D0Y7</accession>